<keyword evidence="3" id="KW-0378">Hydrolase</keyword>
<dbReference type="Pfam" id="PF00782">
    <property type="entry name" value="DSPc"/>
    <property type="match status" value="1"/>
</dbReference>
<dbReference type="PROSITE" id="PS50054">
    <property type="entry name" value="TYR_PHOSPHATASE_DUAL"/>
    <property type="match status" value="1"/>
</dbReference>
<dbReference type="STRING" id="37360.A0A0G4IV04"/>
<evidence type="ECO:0000313" key="9">
    <source>
        <dbReference type="EMBL" id="SPQ98640.1"/>
    </source>
</evidence>
<protein>
    <recommendedName>
        <fullName evidence="2">protein-tyrosine-phosphatase</fullName>
        <ecNumber evidence="2">3.1.3.48</ecNumber>
    </recommendedName>
</protein>
<dbReference type="InterPro" id="IPR000387">
    <property type="entry name" value="Tyr_Pase_dom"/>
</dbReference>
<evidence type="ECO:0000256" key="2">
    <source>
        <dbReference type="ARBA" id="ARBA00013064"/>
    </source>
</evidence>
<dbReference type="SMART" id="SM00195">
    <property type="entry name" value="DSPc"/>
    <property type="match status" value="1"/>
</dbReference>
<geneLocation type="mitochondrion" evidence="9"/>
<evidence type="ECO:0000256" key="3">
    <source>
        <dbReference type="ARBA" id="ARBA00022801"/>
    </source>
</evidence>
<reference evidence="8 10" key="1">
    <citation type="submission" date="2015-02" db="EMBL/GenBank/DDBJ databases">
        <authorList>
            <person name="Chooi Y.-H."/>
        </authorList>
    </citation>
    <scope>NUCLEOTIDE SEQUENCE [LARGE SCALE GENOMIC DNA]</scope>
    <source>
        <strain evidence="8">E3</strain>
    </source>
</reference>
<dbReference type="PROSITE" id="PS50056">
    <property type="entry name" value="TYR_PHOSPHATASE_2"/>
    <property type="match status" value="1"/>
</dbReference>
<dbReference type="OrthoDB" id="273181at2759"/>
<dbReference type="SUPFAM" id="SSF52799">
    <property type="entry name" value="(Phosphotyrosine protein) phosphatases II"/>
    <property type="match status" value="1"/>
</dbReference>
<keyword evidence="9" id="KW-0496">Mitochondrion</keyword>
<evidence type="ECO:0000256" key="4">
    <source>
        <dbReference type="ARBA" id="ARBA00022912"/>
    </source>
</evidence>
<evidence type="ECO:0000256" key="1">
    <source>
        <dbReference type="ARBA" id="ARBA00008601"/>
    </source>
</evidence>
<dbReference type="InterPro" id="IPR016130">
    <property type="entry name" value="Tyr_Pase_AS"/>
</dbReference>
<keyword evidence="5" id="KW-0812">Transmembrane</keyword>
<dbReference type="EMBL" id="CDSF01000089">
    <property type="protein sequence ID" value="CEO99087.1"/>
    <property type="molecule type" value="Genomic_DNA"/>
</dbReference>
<keyword evidence="4" id="KW-0904">Protein phosphatase</keyword>
<dbReference type="GO" id="GO:0043409">
    <property type="term" value="P:negative regulation of MAPK cascade"/>
    <property type="evidence" value="ECO:0007669"/>
    <property type="project" value="TreeGrafter"/>
</dbReference>
<sequence length="209" mass="23628">MAVVASCNCAARRGMRLDSSLIAAVIVVVGVAVSRYWMGRRDRDRGLDAFLKLVHLGDARMASDVAYLKRNAIEHVVTVAPAHEFSLEYHEEHLETHRVPILDNGLERLRPHLDDAFAFLHRAARQNLSILVHCIEGKSRSPALLMAYLMSEEGLTLRDAFAIVKKMRPETQPRFQMFEELLALERDLYNGVNTMTHEDNYVPIVLGPP</sequence>
<dbReference type="InterPro" id="IPR020422">
    <property type="entry name" value="TYR_PHOSPHATASE_DUAL_dom"/>
</dbReference>
<dbReference type="GO" id="GO:0005737">
    <property type="term" value="C:cytoplasm"/>
    <property type="evidence" value="ECO:0007669"/>
    <property type="project" value="TreeGrafter"/>
</dbReference>
<proteinExistence type="inferred from homology"/>
<evidence type="ECO:0000313" key="8">
    <source>
        <dbReference type="EMBL" id="CEO99087.1"/>
    </source>
</evidence>
<dbReference type="OMA" id="ICPLRDN"/>
<dbReference type="PANTHER" id="PTHR10159">
    <property type="entry name" value="DUAL SPECIFICITY PROTEIN PHOSPHATASE"/>
    <property type="match status" value="1"/>
</dbReference>
<dbReference type="Gene3D" id="3.90.190.10">
    <property type="entry name" value="Protein tyrosine phosphatase superfamily"/>
    <property type="match status" value="1"/>
</dbReference>
<evidence type="ECO:0000259" key="7">
    <source>
        <dbReference type="PROSITE" id="PS50056"/>
    </source>
</evidence>
<dbReference type="PROSITE" id="PS00383">
    <property type="entry name" value="TYR_PHOSPHATASE_1"/>
    <property type="match status" value="1"/>
</dbReference>
<keyword evidence="5" id="KW-0472">Membrane</keyword>
<dbReference type="AlphaFoldDB" id="A0A0G4IV04"/>
<dbReference type="EMBL" id="OVEO01000010">
    <property type="protein sequence ID" value="SPQ98640.1"/>
    <property type="molecule type" value="Genomic_DNA"/>
</dbReference>
<evidence type="ECO:0000313" key="10">
    <source>
        <dbReference type="Proteomes" id="UP000039324"/>
    </source>
</evidence>
<evidence type="ECO:0000313" key="11">
    <source>
        <dbReference type="Proteomes" id="UP000290189"/>
    </source>
</evidence>
<dbReference type="GO" id="GO:0004725">
    <property type="term" value="F:protein tyrosine phosphatase activity"/>
    <property type="evidence" value="ECO:0007669"/>
    <property type="project" value="UniProtKB-EC"/>
</dbReference>
<gene>
    <name evidence="8" type="ORF">PBRA_007201</name>
    <name evidence="9" type="ORF">PLBR_LOCUS5855</name>
</gene>
<evidence type="ECO:0000256" key="5">
    <source>
        <dbReference type="SAM" id="Phobius"/>
    </source>
</evidence>
<accession>A0A0G4IV04</accession>
<dbReference type="InterPro" id="IPR000340">
    <property type="entry name" value="Dual-sp_phosphatase_cat-dom"/>
</dbReference>
<organism evidence="8 10">
    <name type="scientific">Plasmodiophora brassicae</name>
    <name type="common">Clubroot disease agent</name>
    <dbReference type="NCBI Taxonomy" id="37360"/>
    <lineage>
        <taxon>Eukaryota</taxon>
        <taxon>Sar</taxon>
        <taxon>Rhizaria</taxon>
        <taxon>Endomyxa</taxon>
        <taxon>Phytomyxea</taxon>
        <taxon>Plasmodiophorida</taxon>
        <taxon>Plasmodiophoridae</taxon>
        <taxon>Plasmodiophora</taxon>
    </lineage>
</organism>
<dbReference type="CDD" id="cd14498">
    <property type="entry name" value="DSP"/>
    <property type="match status" value="1"/>
</dbReference>
<keyword evidence="5" id="KW-1133">Transmembrane helix</keyword>
<dbReference type="EC" id="3.1.3.48" evidence="2"/>
<evidence type="ECO:0000259" key="6">
    <source>
        <dbReference type="PROSITE" id="PS50054"/>
    </source>
</evidence>
<feature type="domain" description="Tyrosine-protein phosphatase" evidence="6">
    <location>
        <begin position="43"/>
        <end position="190"/>
    </location>
</feature>
<name>A0A0G4IV04_PLABS</name>
<feature type="transmembrane region" description="Helical" evidence="5">
    <location>
        <begin position="20"/>
        <end position="38"/>
    </location>
</feature>
<dbReference type="Proteomes" id="UP000039324">
    <property type="component" value="Unassembled WGS sequence"/>
</dbReference>
<dbReference type="Proteomes" id="UP000290189">
    <property type="component" value="Unassembled WGS sequence"/>
</dbReference>
<dbReference type="InterPro" id="IPR029021">
    <property type="entry name" value="Prot-tyrosine_phosphatase-like"/>
</dbReference>
<reference evidence="9 11" key="2">
    <citation type="submission" date="2018-03" db="EMBL/GenBank/DDBJ databases">
        <authorList>
            <person name="Fogelqvist J."/>
        </authorList>
    </citation>
    <scope>NUCLEOTIDE SEQUENCE [LARGE SCALE GENOMIC DNA]</scope>
</reference>
<feature type="domain" description="Tyrosine specific protein phosphatases" evidence="7">
    <location>
        <begin position="103"/>
        <end position="169"/>
    </location>
</feature>
<comment type="similarity">
    <text evidence="1">Belongs to the protein-tyrosine phosphatase family. Non-receptor class dual specificity subfamily.</text>
</comment>
<dbReference type="PANTHER" id="PTHR10159:SF519">
    <property type="entry name" value="DUAL SPECIFICITY PROTEIN PHOSPHATASE MPK3"/>
    <property type="match status" value="1"/>
</dbReference>
<keyword evidence="10" id="KW-1185">Reference proteome</keyword>